<evidence type="ECO:0000256" key="1">
    <source>
        <dbReference type="SAM" id="MobiDB-lite"/>
    </source>
</evidence>
<dbReference type="OrthoDB" id="9795622at2"/>
<dbReference type="Proteomes" id="UP000294963">
    <property type="component" value="Unassembled WGS sequence"/>
</dbReference>
<evidence type="ECO:0000259" key="3">
    <source>
        <dbReference type="PROSITE" id="PS51704"/>
    </source>
</evidence>
<protein>
    <submittedName>
        <fullName evidence="4">Glycerophosphoryl diester phosphodiesterase</fullName>
    </submittedName>
</protein>
<feature type="signal peptide" evidence="2">
    <location>
        <begin position="1"/>
        <end position="18"/>
    </location>
</feature>
<evidence type="ECO:0000256" key="2">
    <source>
        <dbReference type="SAM" id="SignalP"/>
    </source>
</evidence>
<organism evidence="4 5">
    <name type="scientific">Acinetobacter calcoaceticus</name>
    <dbReference type="NCBI Taxonomy" id="471"/>
    <lineage>
        <taxon>Bacteria</taxon>
        <taxon>Pseudomonadati</taxon>
        <taxon>Pseudomonadota</taxon>
        <taxon>Gammaproteobacteria</taxon>
        <taxon>Moraxellales</taxon>
        <taxon>Moraxellaceae</taxon>
        <taxon>Acinetobacter</taxon>
        <taxon>Acinetobacter calcoaceticus/baumannii complex</taxon>
    </lineage>
</organism>
<feature type="domain" description="GP-PDE" evidence="3">
    <location>
        <begin position="487"/>
        <end position="723"/>
    </location>
</feature>
<dbReference type="Pfam" id="PF06439">
    <property type="entry name" value="3keto-disac_hyd"/>
    <property type="match status" value="1"/>
</dbReference>
<dbReference type="GO" id="GO:0006629">
    <property type="term" value="P:lipid metabolic process"/>
    <property type="evidence" value="ECO:0007669"/>
    <property type="project" value="InterPro"/>
</dbReference>
<accession>A0A4R1X951</accession>
<dbReference type="EMBL" id="SLVJ01000036">
    <property type="protein sequence ID" value="TCM60034.1"/>
    <property type="molecule type" value="Genomic_DNA"/>
</dbReference>
<keyword evidence="2" id="KW-0732">Signal</keyword>
<dbReference type="PANTHER" id="PTHR46211">
    <property type="entry name" value="GLYCEROPHOSPHORYL DIESTER PHOSPHODIESTERASE"/>
    <property type="match status" value="1"/>
</dbReference>
<dbReference type="GO" id="GO:0008081">
    <property type="term" value="F:phosphoric diester hydrolase activity"/>
    <property type="evidence" value="ECO:0007669"/>
    <property type="project" value="InterPro"/>
</dbReference>
<reference evidence="4 5" key="1">
    <citation type="submission" date="2019-03" db="EMBL/GenBank/DDBJ databases">
        <title>Genomic analyses of the natural microbiome of Caenorhabditis elegans.</title>
        <authorList>
            <person name="Samuel B."/>
        </authorList>
    </citation>
    <scope>NUCLEOTIDE SEQUENCE [LARGE SCALE GENOMIC DNA]</scope>
    <source>
        <strain evidence="4 5">JUb89</strain>
    </source>
</reference>
<dbReference type="PANTHER" id="PTHR46211:SF14">
    <property type="entry name" value="GLYCEROPHOSPHODIESTER PHOSPHODIESTERASE"/>
    <property type="match status" value="1"/>
</dbReference>
<dbReference type="Gene3D" id="3.20.20.190">
    <property type="entry name" value="Phosphatidylinositol (PI) phosphodiesterase"/>
    <property type="match status" value="2"/>
</dbReference>
<dbReference type="Gene3D" id="2.60.120.560">
    <property type="entry name" value="Exo-inulinase, domain 1"/>
    <property type="match status" value="1"/>
</dbReference>
<dbReference type="InterPro" id="IPR017946">
    <property type="entry name" value="PLC-like_Pdiesterase_TIM-brl"/>
</dbReference>
<dbReference type="PROSITE" id="PS51257">
    <property type="entry name" value="PROKAR_LIPOPROTEIN"/>
    <property type="match status" value="1"/>
</dbReference>
<dbReference type="SUPFAM" id="SSF51695">
    <property type="entry name" value="PLC-like phosphodiesterases"/>
    <property type="match status" value="1"/>
</dbReference>
<proteinExistence type="predicted"/>
<evidence type="ECO:0000313" key="4">
    <source>
        <dbReference type="EMBL" id="TCM60034.1"/>
    </source>
</evidence>
<feature type="chain" id="PRO_5020328891" evidence="2">
    <location>
        <begin position="19"/>
        <end position="814"/>
    </location>
</feature>
<comment type="caution">
    <text evidence="4">The sequence shown here is derived from an EMBL/GenBank/DDBJ whole genome shotgun (WGS) entry which is preliminary data.</text>
</comment>
<name>A0A4R1X951_ACICA</name>
<dbReference type="AlphaFoldDB" id="A0A4R1X951"/>
<keyword evidence="5" id="KW-1185">Reference proteome</keyword>
<dbReference type="InterPro" id="IPR010496">
    <property type="entry name" value="AL/BT2_dom"/>
</dbReference>
<feature type="region of interest" description="Disordered" evidence="1">
    <location>
        <begin position="21"/>
        <end position="56"/>
    </location>
</feature>
<sequence length="814" mass="89243">MKYSVLAASIILSFSLSACNDDNDSTSSVTPPGTENPKPPDGGDNGNGGKPPVDTEAVPEDEVIAPAKVLFEESFSAANALPAGWTALADNPGTVAVKDGSLYLDGRNHNSNVTTVMLPVATQQYTDYRVDVEFSYLSANNSARWGSIIYRASDATATPAYNPYYQFAIRSNASADNGTEFALRTNNQWEVKEKAPFSENIDPTKTYRASVVVQGNRVRQYLNGVLMQDTEMSAEHLRGGIGLSAAGLEMRVDSIKVTEQLETLPSLNNAVVNVQDANSLVSLAPTIIQTVTDKTNLYSNRSSQLALSLDQQLNLNDNMGKKVTTLKEYLADPNRRTIPLLAIKDQATVTALAAISDQIDLSDITLSSNDENVLRQVHAALPSSRSALDLSQATDYQNNSQDLLKIMYKTNNSFARIVILPNQLLQKSSVAYLQQRLITVWGASQATQIDGVAAALVSGANGILTQQSDLFNQVLKVMPRHTLLRKPLVVGHRGVPSLEDENTLEGARKAVELGADAVENDIYITLDDHLVIMHDATVDRTTTSKGRIEDMTLAQVREITTKQKGYKVPTLAEFFETFKDNNKVVHFIEIKSANPRIVPQLKKEIEKYAIQDQVVTISFDTAQIKRMKNELPQFSTGLLTGNVPKTDNVLKDVKKLMGVTQSFSSTFNPSFGNLTTPLMEVARHRGMTIWPWTYRDETNFKKHYVTGTYGLTTDYSQYASNYVVDIKTPQAITVKVGQALNLKADLKTQAGQSKTEVANQYILLSNNNSSYRNSGALSYKSAGTAYVLPGYKYQIDGAYSYTIFGAPVKVTVQN</sequence>
<evidence type="ECO:0000313" key="5">
    <source>
        <dbReference type="Proteomes" id="UP000294963"/>
    </source>
</evidence>
<dbReference type="InterPro" id="IPR030395">
    <property type="entry name" value="GP_PDE_dom"/>
</dbReference>
<dbReference type="Pfam" id="PF03009">
    <property type="entry name" value="GDPD"/>
    <property type="match status" value="1"/>
</dbReference>
<gene>
    <name evidence="4" type="ORF">EC844_1364</name>
</gene>
<dbReference type="PROSITE" id="PS51704">
    <property type="entry name" value="GP_PDE"/>
    <property type="match status" value="1"/>
</dbReference>